<evidence type="ECO:0000256" key="2">
    <source>
        <dbReference type="RuleBase" id="RU362080"/>
    </source>
</evidence>
<dbReference type="EMBL" id="BGZN01000010">
    <property type="protein sequence ID" value="GBR73380.1"/>
    <property type="molecule type" value="Genomic_DNA"/>
</dbReference>
<dbReference type="Gene3D" id="3.40.1620.10">
    <property type="entry name" value="YefM-like domain"/>
    <property type="match status" value="1"/>
</dbReference>
<protein>
    <recommendedName>
        <fullName evidence="2">Antitoxin</fullName>
    </recommendedName>
</protein>
<name>A0A388TAQ4_TERA1</name>
<dbReference type="NCBIfam" id="TIGR01552">
    <property type="entry name" value="phd_fam"/>
    <property type="match status" value="1"/>
</dbReference>
<proteinExistence type="inferred from homology"/>
<gene>
    <name evidence="3" type="ORF">NO1_0772</name>
</gene>
<dbReference type="Pfam" id="PF02604">
    <property type="entry name" value="PhdYeFM_antitox"/>
    <property type="match status" value="1"/>
</dbReference>
<accession>A0A388TAQ4</accession>
<dbReference type="Proteomes" id="UP000269352">
    <property type="component" value="Unassembled WGS sequence"/>
</dbReference>
<sequence>MLIKSSTCLRNDYGTISALALATHEPIYITKNGEGDLVVMSIEAFEKREETLRLRNKVEAAEQFRLAGAPVYTPEQSQARLEKIYARKKS</sequence>
<comment type="caution">
    <text evidence="3">The sequence shown here is derived from an EMBL/GenBank/DDBJ whole genome shotgun (WGS) entry which is preliminary data.</text>
</comment>
<evidence type="ECO:0000313" key="3">
    <source>
        <dbReference type="EMBL" id="GBR73380.1"/>
    </source>
</evidence>
<dbReference type="SUPFAM" id="SSF143120">
    <property type="entry name" value="YefM-like"/>
    <property type="match status" value="1"/>
</dbReference>
<evidence type="ECO:0000256" key="1">
    <source>
        <dbReference type="ARBA" id="ARBA00009981"/>
    </source>
</evidence>
<keyword evidence="4" id="KW-1185">Reference proteome</keyword>
<reference evidence="3 4" key="1">
    <citation type="journal article" date="2019" name="ISME J.">
        <title>Genome analyses of uncultured TG2/ZB3 bacteria in 'Margulisbacteria' specifically attached to ectosymbiotic spirochetes of protists in the termite gut.</title>
        <authorList>
            <person name="Utami Y.D."/>
            <person name="Kuwahara H."/>
            <person name="Igai K."/>
            <person name="Murakami T."/>
            <person name="Sugaya K."/>
            <person name="Morikawa T."/>
            <person name="Nagura Y."/>
            <person name="Yuki M."/>
            <person name="Deevong P."/>
            <person name="Inoue T."/>
            <person name="Kihara K."/>
            <person name="Lo N."/>
            <person name="Yamada A."/>
            <person name="Ohkuma M."/>
            <person name="Hongoh Y."/>
        </authorList>
    </citation>
    <scope>NUCLEOTIDE SEQUENCE [LARGE SCALE GENOMIC DNA]</scope>
    <source>
        <strain evidence="3">NkOx7-01</strain>
    </source>
</reference>
<dbReference type="InterPro" id="IPR036165">
    <property type="entry name" value="YefM-like_sf"/>
</dbReference>
<dbReference type="InterPro" id="IPR006442">
    <property type="entry name" value="Antitoxin_Phd/YefM"/>
</dbReference>
<comment type="similarity">
    <text evidence="1 2">Belongs to the phD/YefM antitoxin family.</text>
</comment>
<comment type="function">
    <text evidence="2">Antitoxin component of a type II toxin-antitoxin (TA) system.</text>
</comment>
<organism evidence="3 4">
    <name type="scientific">Termititenax aidoneus</name>
    <dbReference type="NCBI Taxonomy" id="2218524"/>
    <lineage>
        <taxon>Bacteria</taxon>
        <taxon>Bacillati</taxon>
        <taxon>Candidatus Margulisiibacteriota</taxon>
        <taxon>Candidatus Termititenacia</taxon>
        <taxon>Candidatus Termititenacales</taxon>
        <taxon>Candidatus Termititenacaceae</taxon>
        <taxon>Candidatus Termititenax</taxon>
    </lineage>
</organism>
<dbReference type="AlphaFoldDB" id="A0A388TAQ4"/>
<evidence type="ECO:0000313" key="4">
    <source>
        <dbReference type="Proteomes" id="UP000269352"/>
    </source>
</evidence>